<comment type="caution">
    <text evidence="7">The sequence shown here is derived from an EMBL/GenBank/DDBJ whole genome shotgun (WGS) entry which is preliminary data.</text>
</comment>
<dbReference type="InterPro" id="IPR004561">
    <property type="entry name" value="IsoChor_synthase"/>
</dbReference>
<sequence>MSYFYQAVNQLIHQIQQAPPQASRCIQVLDFPPHFSLLDWLAAQPVFPKFYWQDRDDREEVVALGACLTFSDPAPAYQVISADQRIWGGRSFDGGTAKNPHCQEAFFFLPQIELIREGAAWCLCANLTQARDLTIQTLQQLRQEIPALAPMATEVVSVAHAPQHGQWCQLVAQALSAMTAQQFDKVVLARQSTFELTQSIQAAQLLKESRRHNDQSFHFLLAIDQRHSFIGSTPERLYQRHGEALFTEALAGTIGRGENARQDQALSDWLIQDEKNVTENQYVVDDIVDRLTPLARSVRVGAATQLVKLRRVQHLQRLIEAELNSAINGVQLLGALQPTAAVAGLPRQAAKRFIERYEPFPRGWYAGSIGYISHQRAEFCVAIRSALVTDKQVKLFAGAGIVSGSVAEHEWLELDRKMSTLLSLITEMSPEEVVS</sequence>
<dbReference type="PANTHER" id="PTHR47253">
    <property type="match status" value="1"/>
</dbReference>
<feature type="binding site" evidence="5">
    <location>
        <position position="413"/>
    </location>
    <ligand>
        <name>Mg(2+)</name>
        <dbReference type="ChEBI" id="CHEBI:18420"/>
    </ligand>
</feature>
<dbReference type="InterPro" id="IPR034681">
    <property type="entry name" value="MenF"/>
</dbReference>
<reference evidence="7 8" key="1">
    <citation type="submission" date="2023-11" db="EMBL/GenBank/DDBJ databases">
        <title>Plant-associative lifestyle of Vibrio porteresiae and its evolutionary dynamics.</title>
        <authorList>
            <person name="Rameshkumar N."/>
            <person name="Kirti K."/>
        </authorList>
    </citation>
    <scope>NUCLEOTIDE SEQUENCE [LARGE SCALE GENOMIC DNA]</scope>
    <source>
        <strain evidence="7 8">MSSRF7</strain>
    </source>
</reference>
<dbReference type="InterPro" id="IPR044250">
    <property type="entry name" value="MenF-like"/>
</dbReference>
<dbReference type="HAMAP" id="MF_01935">
    <property type="entry name" value="MenF"/>
    <property type="match status" value="1"/>
</dbReference>
<evidence type="ECO:0000313" key="8">
    <source>
        <dbReference type="Proteomes" id="UP001279860"/>
    </source>
</evidence>
<dbReference type="EMBL" id="JAWRCP010000001">
    <property type="protein sequence ID" value="MDW6092493.1"/>
    <property type="molecule type" value="Genomic_DNA"/>
</dbReference>
<comment type="function">
    <text evidence="5">Catalyzes the conversion of chorismate to isochorismate.</text>
</comment>
<keyword evidence="5" id="KW-0479">Metal-binding</keyword>
<dbReference type="NCBIfam" id="TIGR00543">
    <property type="entry name" value="isochor_syn"/>
    <property type="match status" value="1"/>
</dbReference>
<dbReference type="GO" id="GO:0008909">
    <property type="term" value="F:isochorismate synthase activity"/>
    <property type="evidence" value="ECO:0007669"/>
    <property type="project" value="UniProtKB-EC"/>
</dbReference>
<accession>A0ABU4IWA0</accession>
<protein>
    <recommendedName>
        <fullName evidence="5">Isochorismate synthase MenF</fullName>
        <ecNumber evidence="5">5.4.4.2</ecNumber>
    </recommendedName>
    <alternativeName>
        <fullName evidence="5">Isochorismate mutase</fullName>
    </alternativeName>
</protein>
<feature type="domain" description="Chorismate-utilising enzyme C-terminal" evidence="6">
    <location>
        <begin position="166"/>
        <end position="417"/>
    </location>
</feature>
<gene>
    <name evidence="5" type="primary">menF</name>
    <name evidence="7" type="ORF">SBX64_08040</name>
</gene>
<dbReference type="Pfam" id="PF00425">
    <property type="entry name" value="Chorismate_bind"/>
    <property type="match status" value="1"/>
</dbReference>
<comment type="pathway">
    <text evidence="5">Quinol/quinone metabolism; menaquinone biosynthesis.</text>
</comment>
<evidence type="ECO:0000256" key="1">
    <source>
        <dbReference type="ARBA" id="ARBA00000799"/>
    </source>
</evidence>
<comment type="catalytic activity">
    <reaction evidence="1 5">
        <text>chorismate = isochorismate</text>
        <dbReference type="Rhea" id="RHEA:18985"/>
        <dbReference type="ChEBI" id="CHEBI:29748"/>
        <dbReference type="ChEBI" id="CHEBI:29780"/>
        <dbReference type="EC" id="5.4.4.2"/>
    </reaction>
</comment>
<evidence type="ECO:0000256" key="2">
    <source>
        <dbReference type="ARBA" id="ARBA00005297"/>
    </source>
</evidence>
<feature type="active site" description="Proton donor" evidence="5">
    <location>
        <position position="235"/>
    </location>
</feature>
<dbReference type="Proteomes" id="UP001279860">
    <property type="component" value="Unassembled WGS sequence"/>
</dbReference>
<dbReference type="SUPFAM" id="SSF56322">
    <property type="entry name" value="ADC synthase"/>
    <property type="match status" value="1"/>
</dbReference>
<evidence type="ECO:0000313" key="7">
    <source>
        <dbReference type="EMBL" id="MDW6092493.1"/>
    </source>
</evidence>
<dbReference type="EC" id="5.4.4.2" evidence="5"/>
<comment type="cofactor">
    <cofactor evidence="5">
        <name>Mg(2+)</name>
        <dbReference type="ChEBI" id="CHEBI:18420"/>
    </cofactor>
</comment>
<keyword evidence="3 5" id="KW-0460">Magnesium</keyword>
<dbReference type="Gene3D" id="3.60.120.10">
    <property type="entry name" value="Anthranilate synthase"/>
    <property type="match status" value="1"/>
</dbReference>
<comment type="pathway">
    <text evidence="5">Quinol/quinone metabolism; 1,4-dihydroxy-2-naphthoate biosynthesis; 1,4-dihydroxy-2-naphthoate from chorismate: step 1/7.</text>
</comment>
<comment type="similarity">
    <text evidence="2 5">Belongs to the isochorismate synthase family.</text>
</comment>
<keyword evidence="5" id="KW-0474">Menaquinone biosynthesis</keyword>
<proteinExistence type="inferred from homology"/>
<dbReference type="RefSeq" id="WP_318585318.1">
    <property type="nucleotide sequence ID" value="NZ_JAWRCP010000001.1"/>
</dbReference>
<keyword evidence="4 5" id="KW-0413">Isomerase</keyword>
<evidence type="ECO:0000256" key="4">
    <source>
        <dbReference type="ARBA" id="ARBA00023235"/>
    </source>
</evidence>
<name>A0ABU4IWA0_9VIBR</name>
<dbReference type="InterPro" id="IPR015890">
    <property type="entry name" value="Chorismate_C"/>
</dbReference>
<evidence type="ECO:0000256" key="5">
    <source>
        <dbReference type="HAMAP-Rule" id="MF_01935"/>
    </source>
</evidence>
<organism evidence="7 8">
    <name type="scientific">Vibrio rhizosphaerae</name>
    <dbReference type="NCBI Taxonomy" id="398736"/>
    <lineage>
        <taxon>Bacteria</taxon>
        <taxon>Pseudomonadati</taxon>
        <taxon>Pseudomonadota</taxon>
        <taxon>Gammaproteobacteria</taxon>
        <taxon>Vibrionales</taxon>
        <taxon>Vibrionaceae</taxon>
        <taxon>Vibrio</taxon>
    </lineage>
</organism>
<evidence type="ECO:0000259" key="6">
    <source>
        <dbReference type="Pfam" id="PF00425"/>
    </source>
</evidence>
<keyword evidence="8" id="KW-1185">Reference proteome</keyword>
<feature type="active site" description="Proton acceptor" evidence="5">
    <location>
        <position position="185"/>
    </location>
</feature>
<dbReference type="PANTHER" id="PTHR47253:SF4">
    <property type="entry name" value="ISOCHORISMATE SYNTHASE 2, CHLOROPLASTIC"/>
    <property type="match status" value="1"/>
</dbReference>
<evidence type="ECO:0000256" key="3">
    <source>
        <dbReference type="ARBA" id="ARBA00022842"/>
    </source>
</evidence>
<feature type="binding site" evidence="5">
    <location>
        <position position="279"/>
    </location>
    <ligand>
        <name>Mg(2+)</name>
        <dbReference type="ChEBI" id="CHEBI:18420"/>
    </ligand>
</feature>
<dbReference type="InterPro" id="IPR005801">
    <property type="entry name" value="ADC_synthase"/>
</dbReference>